<keyword evidence="1" id="KW-0456">Lyase</keyword>
<dbReference type="EMBL" id="FXAT01000006">
    <property type="protein sequence ID" value="SMG53112.1"/>
    <property type="molecule type" value="Genomic_DNA"/>
</dbReference>
<organism evidence="3 4">
    <name type="scientific">Paraburkholderia susongensis</name>
    <dbReference type="NCBI Taxonomy" id="1515439"/>
    <lineage>
        <taxon>Bacteria</taxon>
        <taxon>Pseudomonadati</taxon>
        <taxon>Pseudomonadota</taxon>
        <taxon>Betaproteobacteria</taxon>
        <taxon>Burkholderiales</taxon>
        <taxon>Burkholderiaceae</taxon>
        <taxon>Paraburkholderia</taxon>
    </lineage>
</organism>
<dbReference type="STRING" id="1515439.SAMN06265784_10689"/>
<dbReference type="GO" id="GO:0005737">
    <property type="term" value="C:cytoplasm"/>
    <property type="evidence" value="ECO:0007669"/>
    <property type="project" value="TreeGrafter"/>
</dbReference>
<dbReference type="SUPFAM" id="SSF56529">
    <property type="entry name" value="FAH"/>
    <property type="match status" value="1"/>
</dbReference>
<reference evidence="4" key="1">
    <citation type="submission" date="2017-04" db="EMBL/GenBank/DDBJ databases">
        <authorList>
            <person name="Varghese N."/>
            <person name="Submissions S."/>
        </authorList>
    </citation>
    <scope>NUCLEOTIDE SEQUENCE [LARGE SCALE GENOMIC DNA]</scope>
    <source>
        <strain evidence="4">LMG 29540</strain>
    </source>
</reference>
<dbReference type="PANTHER" id="PTHR30143">
    <property type="entry name" value="ACID HYDRATASE"/>
    <property type="match status" value="1"/>
</dbReference>
<feature type="domain" description="Fumarylacetoacetase-like C-terminal" evidence="2">
    <location>
        <begin position="75"/>
        <end position="257"/>
    </location>
</feature>
<proteinExistence type="predicted"/>
<evidence type="ECO:0000256" key="1">
    <source>
        <dbReference type="ARBA" id="ARBA00023239"/>
    </source>
</evidence>
<dbReference type="Pfam" id="PF01557">
    <property type="entry name" value="FAA_hydrolase"/>
    <property type="match status" value="1"/>
</dbReference>
<dbReference type="RefSeq" id="WP_085485939.1">
    <property type="nucleotide sequence ID" value="NZ_FXAT01000006.1"/>
</dbReference>
<protein>
    <submittedName>
        <fullName evidence="3">2-keto-4-pentenoate hydratase</fullName>
    </submittedName>
</protein>
<keyword evidence="4" id="KW-1185">Reference proteome</keyword>
<dbReference type="NCBIfam" id="NF008461">
    <property type="entry name" value="PRK11342.1"/>
    <property type="match status" value="1"/>
</dbReference>
<sequence length="271" mass="28816">MTPQQIEAAASALAKAERSGEYIAPLRETYEQMSIDDAYAIQRVNTERRVADGRRIVGCKIGLTSVAVQKQLGVDQPDFGMLFDDMGYGDGEPIPASLLTQPKIEAEIAFVIGRDLNMPNPGQLDVLNAIDYALPALEIVGSRIANWNIRITDTIADNASSSAYVLGNSPRKLSEFDLRLCGMVMERRGEPVSVGAGAACLGHPVNAVVWLARTMAAFGTPLKAGDLVLSGALGPMVAVTPGDIFDARINGLGSVRAVFDANPTSANEARQ</sequence>
<dbReference type="Proteomes" id="UP000193228">
    <property type="component" value="Unassembled WGS sequence"/>
</dbReference>
<accession>A0A1X7LIM0</accession>
<dbReference type="InterPro" id="IPR050772">
    <property type="entry name" value="Hydratase-Decarb/MhpD_sf"/>
</dbReference>
<gene>
    <name evidence="3" type="ORF">SAMN06265784_10689</name>
</gene>
<dbReference type="PANTHER" id="PTHR30143:SF0">
    <property type="entry name" value="2-KETO-4-PENTENOATE HYDRATASE"/>
    <property type="match status" value="1"/>
</dbReference>
<evidence type="ECO:0000259" key="2">
    <source>
        <dbReference type="Pfam" id="PF01557"/>
    </source>
</evidence>
<dbReference type="OrthoDB" id="9792137at2"/>
<evidence type="ECO:0000313" key="4">
    <source>
        <dbReference type="Proteomes" id="UP000193228"/>
    </source>
</evidence>
<dbReference type="InterPro" id="IPR011234">
    <property type="entry name" value="Fumarylacetoacetase-like_C"/>
</dbReference>
<dbReference type="AlphaFoldDB" id="A0A1X7LIM0"/>
<name>A0A1X7LIM0_9BURK</name>
<dbReference type="GO" id="GO:0008684">
    <property type="term" value="F:2-oxopent-4-enoate hydratase activity"/>
    <property type="evidence" value="ECO:0007669"/>
    <property type="project" value="TreeGrafter"/>
</dbReference>
<dbReference type="Gene3D" id="3.90.850.10">
    <property type="entry name" value="Fumarylacetoacetase-like, C-terminal domain"/>
    <property type="match status" value="1"/>
</dbReference>
<dbReference type="InterPro" id="IPR036663">
    <property type="entry name" value="Fumarylacetoacetase_C_sf"/>
</dbReference>
<evidence type="ECO:0000313" key="3">
    <source>
        <dbReference type="EMBL" id="SMG53112.1"/>
    </source>
</evidence>